<dbReference type="PROSITE" id="PS01079">
    <property type="entry name" value="MOCF_BIOSYNTHESIS_2"/>
    <property type="match status" value="1"/>
</dbReference>
<dbReference type="EMBL" id="UETC01000001">
    <property type="protein sequence ID" value="SSA38295.1"/>
    <property type="molecule type" value="Genomic_DNA"/>
</dbReference>
<feature type="domain" description="MoaB/Mog" evidence="7">
    <location>
        <begin position="459"/>
        <end position="592"/>
    </location>
</feature>
<keyword evidence="10" id="KW-1185">Reference proteome</keyword>
<dbReference type="EMBL" id="QGDJ01000001">
    <property type="protein sequence ID" value="PWJ22017.1"/>
    <property type="molecule type" value="Genomic_DNA"/>
</dbReference>
<comment type="cofactor">
    <cofactor evidence="6">
        <name>Mg(2+)</name>
        <dbReference type="ChEBI" id="CHEBI:18420"/>
    </cofactor>
</comment>
<dbReference type="GO" id="GO:0061599">
    <property type="term" value="F:molybdopterin molybdotransferase activity"/>
    <property type="evidence" value="ECO:0007669"/>
    <property type="project" value="UniProtKB-UniRule"/>
</dbReference>
<dbReference type="GO" id="GO:0046872">
    <property type="term" value="F:metal ion binding"/>
    <property type="evidence" value="ECO:0007669"/>
    <property type="project" value="UniProtKB-UniRule"/>
</dbReference>
<dbReference type="Pfam" id="PF00994">
    <property type="entry name" value="MoCF_biosynth"/>
    <property type="match status" value="1"/>
</dbReference>
<dbReference type="InterPro" id="IPR036135">
    <property type="entry name" value="MoeA_linker/N_sf"/>
</dbReference>
<dbReference type="SUPFAM" id="SSF63882">
    <property type="entry name" value="MoeA N-terminal region -like"/>
    <property type="match status" value="1"/>
</dbReference>
<dbReference type="Gene3D" id="2.40.340.10">
    <property type="entry name" value="MoeA, C-terminal, domain IV"/>
    <property type="match status" value="1"/>
</dbReference>
<name>A0A2Y9A212_9RHOB</name>
<evidence type="ECO:0000256" key="6">
    <source>
        <dbReference type="RuleBase" id="RU365090"/>
    </source>
</evidence>
<keyword evidence="6" id="KW-0500">Molybdenum</keyword>
<keyword evidence="6" id="KW-0479">Metal-binding</keyword>
<comment type="catalytic activity">
    <reaction evidence="5">
        <text>adenylyl-molybdopterin + molybdate = Mo-molybdopterin + AMP + H(+)</text>
        <dbReference type="Rhea" id="RHEA:35047"/>
        <dbReference type="ChEBI" id="CHEBI:15378"/>
        <dbReference type="ChEBI" id="CHEBI:36264"/>
        <dbReference type="ChEBI" id="CHEBI:62727"/>
        <dbReference type="ChEBI" id="CHEBI:71302"/>
        <dbReference type="ChEBI" id="CHEBI:456215"/>
        <dbReference type="EC" id="2.10.1.1"/>
    </reaction>
</comment>
<evidence type="ECO:0000256" key="5">
    <source>
        <dbReference type="ARBA" id="ARBA00047317"/>
    </source>
</evidence>
<dbReference type="Pfam" id="PF03453">
    <property type="entry name" value="MoeA_N"/>
    <property type="match status" value="1"/>
</dbReference>
<reference evidence="9 11" key="1">
    <citation type="submission" date="2016-10" db="EMBL/GenBank/DDBJ databases">
        <authorList>
            <person name="Cai Z."/>
        </authorList>
    </citation>
    <scope>NUCLEOTIDE SEQUENCE [LARGE SCALE GENOMIC DNA]</scope>
    <source>
        <strain evidence="9 11">DSM 25227</strain>
    </source>
</reference>
<accession>A0A2Y9A212</accession>
<reference evidence="8 10" key="2">
    <citation type="submission" date="2018-03" db="EMBL/GenBank/DDBJ databases">
        <title>Genomic Encyclopedia of Archaeal and Bacterial Type Strains, Phase II (KMG-II): from individual species to whole genera.</title>
        <authorList>
            <person name="Goeker M."/>
        </authorList>
    </citation>
    <scope>NUCLEOTIDE SEQUENCE [LARGE SCALE GENOMIC DNA]</scope>
    <source>
        <strain evidence="8 10">DSM 25227</strain>
    </source>
</reference>
<dbReference type="RefSeq" id="WP_109562611.1">
    <property type="nucleotide sequence ID" value="NZ_QGDJ01000001.1"/>
</dbReference>
<gene>
    <name evidence="8" type="ORF">BCF38_101426</name>
    <name evidence="9" type="ORF">SAMN05421539_101426</name>
</gene>
<comment type="similarity">
    <text evidence="3 6">Belongs to the MoeA family.</text>
</comment>
<dbReference type="SUPFAM" id="SSF53218">
    <property type="entry name" value="Molybdenum cofactor biosynthesis proteins"/>
    <property type="match status" value="1"/>
</dbReference>
<evidence type="ECO:0000256" key="4">
    <source>
        <dbReference type="ARBA" id="ARBA00023150"/>
    </source>
</evidence>
<dbReference type="Pfam" id="PF03454">
    <property type="entry name" value="MoeA_C"/>
    <property type="match status" value="1"/>
</dbReference>
<dbReference type="InterPro" id="IPR001453">
    <property type="entry name" value="MoaB/Mog_dom"/>
</dbReference>
<dbReference type="AlphaFoldDB" id="A0A2Y9A212"/>
<evidence type="ECO:0000256" key="1">
    <source>
        <dbReference type="ARBA" id="ARBA00002901"/>
    </source>
</evidence>
<proteinExistence type="inferred from homology"/>
<evidence type="ECO:0000313" key="8">
    <source>
        <dbReference type="EMBL" id="PWJ22017.1"/>
    </source>
</evidence>
<dbReference type="SUPFAM" id="SSF63867">
    <property type="entry name" value="MoeA C-terminal domain-like"/>
    <property type="match status" value="1"/>
</dbReference>
<keyword evidence="6 9" id="KW-0808">Transferase</keyword>
<dbReference type="Proteomes" id="UP000245839">
    <property type="component" value="Unassembled WGS sequence"/>
</dbReference>
<dbReference type="SMART" id="SM00852">
    <property type="entry name" value="MoCF_biosynth"/>
    <property type="match status" value="1"/>
</dbReference>
<protein>
    <recommendedName>
        <fullName evidence="6">Molybdopterin molybdenumtransferase</fullName>
        <ecNumber evidence="6">2.10.1.1</ecNumber>
    </recommendedName>
</protein>
<evidence type="ECO:0000313" key="10">
    <source>
        <dbReference type="Proteomes" id="UP000245839"/>
    </source>
</evidence>
<dbReference type="InterPro" id="IPR036688">
    <property type="entry name" value="MoeA_C_domain_IV_sf"/>
</dbReference>
<dbReference type="InterPro" id="IPR005110">
    <property type="entry name" value="MoeA_linker/N"/>
</dbReference>
<keyword evidence="4 6" id="KW-0501">Molybdenum cofactor biosynthesis</keyword>
<comment type="pathway">
    <text evidence="2 6">Cofactor biosynthesis; molybdopterin biosynthesis.</text>
</comment>
<dbReference type="InterPro" id="IPR036425">
    <property type="entry name" value="MoaB/Mog-like_dom_sf"/>
</dbReference>
<dbReference type="Gene3D" id="3.40.980.10">
    <property type="entry name" value="MoaB/Mog-like domain"/>
    <property type="match status" value="1"/>
</dbReference>
<dbReference type="InterPro" id="IPR038987">
    <property type="entry name" value="MoeA-like"/>
</dbReference>
<keyword evidence="6" id="KW-0460">Magnesium</keyword>
<dbReference type="CDD" id="cd00887">
    <property type="entry name" value="MoeA"/>
    <property type="match status" value="1"/>
</dbReference>
<dbReference type="UniPathway" id="UPA00344"/>
<dbReference type="OrthoDB" id="9804758at2"/>
<dbReference type="InterPro" id="IPR008284">
    <property type="entry name" value="MoCF_biosynth_CS"/>
</dbReference>
<sequence>MFDLILAADWSAAAKPTGPRPKKDAIWVCADLDGVQETRYFPTRAAALDWIDGWLALGHRTLLGFDFAMGYPPGFAEALTGRAEALAVWDWLGAQLTDGPDNSNDRFAVAQEINRRFPGIGPFWGRPAALDLLDLPPKDRTREEHGLPERRAVEAVVPGAKPVWQLAYAGAVGSQSLVGLAALSKLRARWGDEMEVWPQQTGWRVPAARIALAEIYPSLWPPAAAPIKDQGQVIATARALRAADAGWFTGPAAQPDAGRIAREEGWILGVHLAASCQAMPAGVHWTPMGEALETLRATHPCCVGVETVPLSRAARRVLAEDVTARRAHPPRANAAVDGWGFAHASLPPGPIPVAPGRAAAATTRAAAVPPGHAIRILTGAALPSGVDTVALQEEAELRDGALHLRAVPRPGANAREAGEDVTEGATVLSAGRVLTPGDLALAAAAGLGDLPVRAPLRVGVLSTGDELIPPGAPGEGTPDANRPMLMAMLAGWGLAPVDLGHVADDPDALRAVLSAAPCDAILTSGGASAGDEDHLSRLLSREGCVHHWRIAIKPGRPLMLGEWQGRALFGLPGNPVAAFTCAALFARPALLQMAGSGWSVPSPQPVPAAFAKRKKPGRTEIYRARLRDGRAEVFASEGSGRTSGLSWAEGFVILPDAASEIAEGDPVPYLSFAALGLG</sequence>
<dbReference type="InterPro" id="IPR005111">
    <property type="entry name" value="MoeA_C_domain_IV"/>
</dbReference>
<dbReference type="GO" id="GO:0005829">
    <property type="term" value="C:cytosol"/>
    <property type="evidence" value="ECO:0007669"/>
    <property type="project" value="TreeGrafter"/>
</dbReference>
<dbReference type="EC" id="2.10.1.1" evidence="6"/>
<evidence type="ECO:0000256" key="2">
    <source>
        <dbReference type="ARBA" id="ARBA00005046"/>
    </source>
</evidence>
<evidence type="ECO:0000313" key="9">
    <source>
        <dbReference type="EMBL" id="SSA38295.1"/>
    </source>
</evidence>
<evidence type="ECO:0000259" key="7">
    <source>
        <dbReference type="SMART" id="SM00852"/>
    </source>
</evidence>
<comment type="function">
    <text evidence="1 6">Catalyzes the insertion of molybdate into adenylated molybdopterin with the concomitant release of AMP.</text>
</comment>
<dbReference type="PANTHER" id="PTHR10192:SF5">
    <property type="entry name" value="GEPHYRIN"/>
    <property type="match status" value="1"/>
</dbReference>
<dbReference type="GO" id="GO:0006777">
    <property type="term" value="P:Mo-molybdopterin cofactor biosynthetic process"/>
    <property type="evidence" value="ECO:0007669"/>
    <property type="project" value="UniProtKB-UniRule"/>
</dbReference>
<evidence type="ECO:0000256" key="3">
    <source>
        <dbReference type="ARBA" id="ARBA00010763"/>
    </source>
</evidence>
<dbReference type="Proteomes" id="UP000251571">
    <property type="component" value="Unassembled WGS sequence"/>
</dbReference>
<organism evidence="9 11">
    <name type="scientific">Jannaschia seohaensis</name>
    <dbReference type="NCBI Taxonomy" id="475081"/>
    <lineage>
        <taxon>Bacteria</taxon>
        <taxon>Pseudomonadati</taxon>
        <taxon>Pseudomonadota</taxon>
        <taxon>Alphaproteobacteria</taxon>
        <taxon>Rhodobacterales</taxon>
        <taxon>Roseobacteraceae</taxon>
        <taxon>Jannaschia</taxon>
    </lineage>
</organism>
<dbReference type="Gene3D" id="3.90.105.10">
    <property type="entry name" value="Molybdopterin biosynthesis moea protein, domain 2"/>
    <property type="match status" value="1"/>
</dbReference>
<evidence type="ECO:0000313" key="11">
    <source>
        <dbReference type="Proteomes" id="UP000251571"/>
    </source>
</evidence>
<dbReference type="Gene3D" id="2.170.190.11">
    <property type="entry name" value="Molybdopterin biosynthesis moea protein, domain 3"/>
    <property type="match status" value="1"/>
</dbReference>
<dbReference type="PANTHER" id="PTHR10192">
    <property type="entry name" value="MOLYBDOPTERIN BIOSYNTHESIS PROTEIN"/>
    <property type="match status" value="1"/>
</dbReference>